<gene>
    <name evidence="1" type="ORF">EMCG_01789</name>
</gene>
<dbReference type="AlphaFoldDB" id="A0A0G2I1C6"/>
<proteinExistence type="predicted"/>
<evidence type="ECO:0000313" key="2">
    <source>
        <dbReference type="Proteomes" id="UP000034164"/>
    </source>
</evidence>
<reference evidence="2" key="1">
    <citation type="journal article" date="2015" name="PLoS Genet.">
        <title>The dynamic genome and transcriptome of the human fungal pathogen Blastomyces and close relative Emmonsia.</title>
        <authorList>
            <person name="Munoz J.F."/>
            <person name="Gauthier G.M."/>
            <person name="Desjardins C.A."/>
            <person name="Gallo J.E."/>
            <person name="Holder J."/>
            <person name="Sullivan T.D."/>
            <person name="Marty A.J."/>
            <person name="Carmen J.C."/>
            <person name="Chen Z."/>
            <person name="Ding L."/>
            <person name="Gujja S."/>
            <person name="Magrini V."/>
            <person name="Misas E."/>
            <person name="Mitreva M."/>
            <person name="Priest M."/>
            <person name="Saif S."/>
            <person name="Whiston E.A."/>
            <person name="Young S."/>
            <person name="Zeng Q."/>
            <person name="Goldman W.E."/>
            <person name="Mardis E.R."/>
            <person name="Taylor J.W."/>
            <person name="McEwen J.G."/>
            <person name="Clay O.K."/>
            <person name="Klein B.S."/>
            <person name="Cuomo C.A."/>
        </authorList>
    </citation>
    <scope>NUCLEOTIDE SEQUENCE [LARGE SCALE GENOMIC DNA]</scope>
    <source>
        <strain evidence="2">UAMH 3008</strain>
    </source>
</reference>
<dbReference type="EMBL" id="LCZI01000896">
    <property type="protein sequence ID" value="KKZ63930.1"/>
    <property type="molecule type" value="Genomic_DNA"/>
</dbReference>
<dbReference type="VEuPathDB" id="FungiDB:EMCG_01789"/>
<evidence type="ECO:0000313" key="1">
    <source>
        <dbReference type="EMBL" id="KKZ63930.1"/>
    </source>
</evidence>
<comment type="caution">
    <text evidence="1">The sequence shown here is derived from an EMBL/GenBank/DDBJ whole genome shotgun (WGS) entry which is preliminary data.</text>
</comment>
<organism evidence="1 2">
    <name type="scientific">[Emmonsia] crescens</name>
    <dbReference type="NCBI Taxonomy" id="73230"/>
    <lineage>
        <taxon>Eukaryota</taxon>
        <taxon>Fungi</taxon>
        <taxon>Dikarya</taxon>
        <taxon>Ascomycota</taxon>
        <taxon>Pezizomycotina</taxon>
        <taxon>Eurotiomycetes</taxon>
        <taxon>Eurotiomycetidae</taxon>
        <taxon>Onygenales</taxon>
        <taxon>Ajellomycetaceae</taxon>
        <taxon>Emergomyces</taxon>
    </lineage>
</organism>
<dbReference type="Proteomes" id="UP000034164">
    <property type="component" value="Unassembled WGS sequence"/>
</dbReference>
<dbReference type="InterPro" id="IPR043132">
    <property type="entry name" value="BCAT-like_C"/>
</dbReference>
<dbReference type="OrthoDB" id="5288718at2759"/>
<protein>
    <submittedName>
        <fullName evidence="1">Uncharacterized protein</fullName>
    </submittedName>
</protein>
<dbReference type="Gene3D" id="3.20.10.10">
    <property type="entry name" value="D-amino Acid Aminotransferase, subunit A, domain 2"/>
    <property type="match status" value="1"/>
</dbReference>
<name>A0A0G2I1C6_9EURO</name>
<sequence length="103" mass="11299">MCTGNTSLHDKTEVLIYNPTDKVMKNSITSVYFCRQQRQSLGPSASVSGDSPGDSYYWVTPPLSSDGNAGMSRRYALAAEMCVEEVVRVEKLRSGRGRREGCG</sequence>
<accession>A0A0G2I1C6</accession>